<sequence length="360" mass="41377">MGIHNKTTLNNNLHLSLYWKCQLIGWSVAALYWMYTGLIGQHFQLPLAALQFVTDVAFYVVLSHQYRNIVIRNGWQNLPLDETVKRIVPSILIMAVAYSVVTIFKIYFLRRLAMPDYRQDLLTFIEINGPTIFIAGIRLMSIWLLAYHLYHYAQREIRIAKENARLAIITQEAQLHNLSSQLNPHFLFNALNAIKSLIIEDADSARRGIDLLSELLRKSLDQHDLQLVSVAEEVELVTDYLELEKLRIEERLEKEFTINESCNTLMIPRFSIQTLVENAVKHGISTQQNGGCISVKINKNQGYLNILVQNPGILNLKRNNGIGLKNLRKRLSLHYGQRASFEIMEQIDQTVLATIKIPLT</sequence>
<dbReference type="EMBL" id="SNWM01000002">
    <property type="protein sequence ID" value="TDO23357.1"/>
    <property type="molecule type" value="Genomic_DNA"/>
</dbReference>
<evidence type="ECO:0000313" key="3">
    <source>
        <dbReference type="EMBL" id="TDO23357.1"/>
    </source>
</evidence>
<gene>
    <name evidence="3" type="ORF">CLV32_2348</name>
</gene>
<dbReference type="GO" id="GO:0016020">
    <property type="term" value="C:membrane"/>
    <property type="evidence" value="ECO:0007669"/>
    <property type="project" value="InterPro"/>
</dbReference>
<dbReference type="InterPro" id="IPR050640">
    <property type="entry name" value="Bact_2-comp_sensor_kinase"/>
</dbReference>
<reference evidence="3 4" key="1">
    <citation type="submission" date="2019-03" db="EMBL/GenBank/DDBJ databases">
        <title>Genomic Encyclopedia of Archaeal and Bacterial Type Strains, Phase II (KMG-II): from individual species to whole genera.</title>
        <authorList>
            <person name="Goeker M."/>
        </authorList>
    </citation>
    <scope>NUCLEOTIDE SEQUENCE [LARGE SCALE GENOMIC DNA]</scope>
    <source>
        <strain evidence="3 4">DSM 19034</strain>
    </source>
</reference>
<feature type="transmembrane region" description="Helical" evidence="1">
    <location>
        <begin position="129"/>
        <end position="150"/>
    </location>
</feature>
<keyword evidence="3" id="KW-0418">Kinase</keyword>
<protein>
    <submittedName>
        <fullName evidence="3">Histidine kinase</fullName>
    </submittedName>
</protein>
<dbReference type="InterPro" id="IPR036890">
    <property type="entry name" value="HATPase_C_sf"/>
</dbReference>
<feature type="transmembrane region" description="Helical" evidence="1">
    <location>
        <begin position="87"/>
        <end position="108"/>
    </location>
</feature>
<keyword evidence="1" id="KW-0472">Membrane</keyword>
<accession>A0A4R6IMK0</accession>
<evidence type="ECO:0000259" key="2">
    <source>
        <dbReference type="Pfam" id="PF06580"/>
    </source>
</evidence>
<dbReference type="Proteomes" id="UP000295499">
    <property type="component" value="Unassembled WGS sequence"/>
</dbReference>
<dbReference type="GO" id="GO:0000155">
    <property type="term" value="F:phosphorelay sensor kinase activity"/>
    <property type="evidence" value="ECO:0007669"/>
    <property type="project" value="InterPro"/>
</dbReference>
<keyword evidence="1" id="KW-1133">Transmembrane helix</keyword>
<dbReference type="InterPro" id="IPR010559">
    <property type="entry name" value="Sig_transdc_His_kin_internal"/>
</dbReference>
<name>A0A4R6IMK0_9SPHI</name>
<dbReference type="Gene3D" id="3.30.565.10">
    <property type="entry name" value="Histidine kinase-like ATPase, C-terminal domain"/>
    <property type="match status" value="1"/>
</dbReference>
<keyword evidence="3" id="KW-0808">Transferase</keyword>
<dbReference type="SUPFAM" id="SSF55874">
    <property type="entry name" value="ATPase domain of HSP90 chaperone/DNA topoisomerase II/histidine kinase"/>
    <property type="match status" value="1"/>
</dbReference>
<feature type="transmembrane region" description="Helical" evidence="1">
    <location>
        <begin position="17"/>
        <end position="35"/>
    </location>
</feature>
<feature type="transmembrane region" description="Helical" evidence="1">
    <location>
        <begin position="47"/>
        <end position="67"/>
    </location>
</feature>
<comment type="caution">
    <text evidence="3">The sequence shown here is derived from an EMBL/GenBank/DDBJ whole genome shotgun (WGS) entry which is preliminary data.</text>
</comment>
<dbReference type="PANTHER" id="PTHR34220">
    <property type="entry name" value="SENSOR HISTIDINE KINASE YPDA"/>
    <property type="match status" value="1"/>
</dbReference>
<feature type="domain" description="Signal transduction histidine kinase internal region" evidence="2">
    <location>
        <begin position="173"/>
        <end position="252"/>
    </location>
</feature>
<keyword evidence="4" id="KW-1185">Reference proteome</keyword>
<organism evidence="3 4">
    <name type="scientific">Pedobacter duraquae</name>
    <dbReference type="NCBI Taxonomy" id="425511"/>
    <lineage>
        <taxon>Bacteria</taxon>
        <taxon>Pseudomonadati</taxon>
        <taxon>Bacteroidota</taxon>
        <taxon>Sphingobacteriia</taxon>
        <taxon>Sphingobacteriales</taxon>
        <taxon>Sphingobacteriaceae</taxon>
        <taxon>Pedobacter</taxon>
    </lineage>
</organism>
<evidence type="ECO:0000313" key="4">
    <source>
        <dbReference type="Proteomes" id="UP000295499"/>
    </source>
</evidence>
<dbReference type="AlphaFoldDB" id="A0A4R6IMK0"/>
<proteinExistence type="predicted"/>
<keyword evidence="1" id="KW-0812">Transmembrane</keyword>
<evidence type="ECO:0000256" key="1">
    <source>
        <dbReference type="SAM" id="Phobius"/>
    </source>
</evidence>
<dbReference type="Pfam" id="PF06580">
    <property type="entry name" value="His_kinase"/>
    <property type="match status" value="1"/>
</dbReference>
<dbReference type="PANTHER" id="PTHR34220:SF7">
    <property type="entry name" value="SENSOR HISTIDINE KINASE YPDA"/>
    <property type="match status" value="1"/>
</dbReference>